<dbReference type="InterPro" id="IPR050221">
    <property type="entry name" value="26S_Proteasome_ATPase"/>
</dbReference>
<dbReference type="CDD" id="cd19481">
    <property type="entry name" value="RecA-like_protease"/>
    <property type="match status" value="1"/>
</dbReference>
<evidence type="ECO:0000259" key="4">
    <source>
        <dbReference type="SMART" id="SM00382"/>
    </source>
</evidence>
<reference evidence="6" key="1">
    <citation type="submission" date="2016-10" db="EMBL/GenBank/DDBJ databases">
        <authorList>
            <person name="Varghese N."/>
            <person name="Submissions S."/>
        </authorList>
    </citation>
    <scope>NUCLEOTIDE SEQUENCE [LARGE SCALE GENOMIC DNA]</scope>
    <source>
        <strain evidence="6">GAS369</strain>
    </source>
</reference>
<dbReference type="InterPro" id="IPR003593">
    <property type="entry name" value="AAA+_ATPase"/>
</dbReference>
<dbReference type="SUPFAM" id="SSF52540">
    <property type="entry name" value="P-loop containing nucleoside triphosphate hydrolases"/>
    <property type="match status" value="1"/>
</dbReference>
<evidence type="ECO:0000256" key="3">
    <source>
        <dbReference type="ARBA" id="ARBA00022840"/>
    </source>
</evidence>
<evidence type="ECO:0000256" key="1">
    <source>
        <dbReference type="ARBA" id="ARBA00006914"/>
    </source>
</evidence>
<name>A0A1H1YK39_9BRAD</name>
<keyword evidence="3" id="KW-0067">ATP-binding</keyword>
<dbReference type="RefSeq" id="WP_244548807.1">
    <property type="nucleotide sequence ID" value="NZ_LT629750.1"/>
</dbReference>
<evidence type="ECO:0000313" key="6">
    <source>
        <dbReference type="Proteomes" id="UP000243904"/>
    </source>
</evidence>
<dbReference type="Pfam" id="PF00004">
    <property type="entry name" value="AAA"/>
    <property type="match status" value="1"/>
</dbReference>
<evidence type="ECO:0000313" key="5">
    <source>
        <dbReference type="EMBL" id="SDT21426.1"/>
    </source>
</evidence>
<feature type="domain" description="AAA+ ATPase" evidence="4">
    <location>
        <begin position="187"/>
        <end position="319"/>
    </location>
</feature>
<dbReference type="Gene3D" id="3.40.50.300">
    <property type="entry name" value="P-loop containing nucleotide triphosphate hydrolases"/>
    <property type="match status" value="1"/>
</dbReference>
<dbReference type="InterPro" id="IPR003959">
    <property type="entry name" value="ATPase_AAA_core"/>
</dbReference>
<gene>
    <name evidence="5" type="ORF">SAMN05444158_4841</name>
</gene>
<proteinExistence type="inferred from homology"/>
<dbReference type="GO" id="GO:0005524">
    <property type="term" value="F:ATP binding"/>
    <property type="evidence" value="ECO:0007669"/>
    <property type="project" value="UniProtKB-KW"/>
</dbReference>
<keyword evidence="6" id="KW-1185">Reference proteome</keyword>
<accession>A0A1H1YK39</accession>
<dbReference type="Proteomes" id="UP000243904">
    <property type="component" value="Chromosome I"/>
</dbReference>
<organism evidence="5 6">
    <name type="scientific">Bradyrhizobium canariense</name>
    <dbReference type="NCBI Taxonomy" id="255045"/>
    <lineage>
        <taxon>Bacteria</taxon>
        <taxon>Pseudomonadati</taxon>
        <taxon>Pseudomonadota</taxon>
        <taxon>Alphaproteobacteria</taxon>
        <taxon>Hyphomicrobiales</taxon>
        <taxon>Nitrobacteraceae</taxon>
        <taxon>Bradyrhizobium</taxon>
    </lineage>
</organism>
<dbReference type="InterPro" id="IPR027417">
    <property type="entry name" value="P-loop_NTPase"/>
</dbReference>
<comment type="similarity">
    <text evidence="1">Belongs to the AAA ATPase family.</text>
</comment>
<keyword evidence="2" id="KW-0547">Nucleotide-binding</keyword>
<dbReference type="SMART" id="SM00382">
    <property type="entry name" value="AAA"/>
    <property type="match status" value="1"/>
</dbReference>
<protein>
    <submittedName>
        <fullName evidence="5">ATPase family associated with various cellular activities (AAA)</fullName>
    </submittedName>
</protein>
<evidence type="ECO:0000256" key="2">
    <source>
        <dbReference type="ARBA" id="ARBA00022741"/>
    </source>
</evidence>
<sequence length="441" mass="49320">MTTGQEKEQFQFKWPISSISKRMNIRYNSHLWTTSKSAFVKSSAHPYGGSPGIFFCHASHMTPENNKKTDIEADFLQLARIALSGRPQDVQVILRRAAKRYHAVVPQFADALTALLHELPSHASPLRQQAEVPLPVDIDSRLHLMRVEAEPFLEHEPVFAPALATSLQQIVQERRNPQALVRAGLDPMRAALFVGPPGVGKTMAARWLARELKRPLLILDLAAVMSSLLGRTGSNLRHVLEYAKTIDCILLLDELDAIAKRRDDYGEIGELKRLVTVLIQQIDDWPSSGVLLAATNHPDLLDPAIWRRFELHIEFPLPDQDAIHSFIEGRLGPYFPATKEWSGLLALAFTGRSFSDIERDLSTARRGAALGHTPLEEHLAGLLTNKSLPKTRRIHLAAAIVNQGLLSQRKARELTGIARDTIRVRAARKRVPTRSEKRDSS</sequence>
<dbReference type="EMBL" id="LT629750">
    <property type="protein sequence ID" value="SDT21426.1"/>
    <property type="molecule type" value="Genomic_DNA"/>
</dbReference>
<dbReference type="PANTHER" id="PTHR23073">
    <property type="entry name" value="26S PROTEASOME REGULATORY SUBUNIT"/>
    <property type="match status" value="1"/>
</dbReference>
<dbReference type="GO" id="GO:0016887">
    <property type="term" value="F:ATP hydrolysis activity"/>
    <property type="evidence" value="ECO:0007669"/>
    <property type="project" value="InterPro"/>
</dbReference>
<dbReference type="AlphaFoldDB" id="A0A1H1YK39"/>